<dbReference type="AlphaFoldDB" id="A0A7S2CUK5"/>
<gene>
    <name evidence="1" type="ORF">FPAR1323_LOCUS13541</name>
</gene>
<reference evidence="1" key="1">
    <citation type="submission" date="2021-01" db="EMBL/GenBank/DDBJ databases">
        <authorList>
            <person name="Corre E."/>
            <person name="Pelletier E."/>
            <person name="Niang G."/>
            <person name="Scheremetjew M."/>
            <person name="Finn R."/>
            <person name="Kale V."/>
            <person name="Holt S."/>
            <person name="Cochrane G."/>
            <person name="Meng A."/>
            <person name="Brown T."/>
            <person name="Cohen L."/>
        </authorList>
    </citation>
    <scope>NUCLEOTIDE SEQUENCE</scope>
    <source>
        <strain evidence="1">RCC1693</strain>
    </source>
</reference>
<accession>A0A7S2CUK5</accession>
<name>A0A7S2CUK5_9STRA</name>
<evidence type="ECO:0000313" key="1">
    <source>
        <dbReference type="EMBL" id="CAD9435940.1"/>
    </source>
</evidence>
<dbReference type="EMBL" id="HBGT01026025">
    <property type="protein sequence ID" value="CAD9435940.1"/>
    <property type="molecule type" value="Transcribed_RNA"/>
</dbReference>
<protein>
    <submittedName>
        <fullName evidence="1">Uncharacterized protein</fullName>
    </submittedName>
</protein>
<sequence length="396" mass="45000">MAELVERDEVQEKASNASMTWVYEEQSAENDYDLCHAHVFSVEIQFCGCHLPGLDTIYVQAFNGETFKGEDLMVGDEVVGFEGEPLHPGTDAVQLKQMLSESIASAAPGSDPPMIHLRRHIGGINSKSADTAHNPNLIFHYAKEYPDGVDGNKRPFVFAADKPLLKKADSHLTGMVTYHEIDNAQLQEKLNMLVPETGDVARGAARSKATEAIRLNQEHAFMSRYIVLMRSRKHYHTEVLNINKSALHGLPYEKKKSDLLDKLAECEAQIVSLIDIRMTQFSAYSDYDFREELVDLKAYKTKLVEEHAALVADLEEKDLIRKKEETVAKIKALENLEKFSVKDKYDMMERIHKKELELDGIFDDEQYQQNEDERFPTPGEFWAKVNNKSKGMSLQD</sequence>
<organism evidence="1">
    <name type="scientific">Florenciella parvula</name>
    <dbReference type="NCBI Taxonomy" id="236787"/>
    <lineage>
        <taxon>Eukaryota</taxon>
        <taxon>Sar</taxon>
        <taxon>Stramenopiles</taxon>
        <taxon>Ochrophyta</taxon>
        <taxon>Dictyochophyceae</taxon>
        <taxon>Florenciellales</taxon>
        <taxon>Florenciella</taxon>
    </lineage>
</organism>
<proteinExistence type="predicted"/>